<proteinExistence type="predicted"/>
<name>A0A806K0J4_9BACT</name>
<reference evidence="1" key="1">
    <citation type="submission" date="2012-03" db="EMBL/GenBank/DDBJ databases">
        <title>Functional metagenomics reveals considerable lignocellulase gene clusters in the gut microbiome of a wood-feeding higher termite.</title>
        <authorList>
            <person name="Liu N."/>
        </authorList>
    </citation>
    <scope>NUCLEOTIDE SEQUENCE</scope>
</reference>
<evidence type="ECO:0000313" key="1">
    <source>
        <dbReference type="EMBL" id="AGS53196.1"/>
    </source>
</evidence>
<dbReference type="EMBL" id="JQ844224">
    <property type="protein sequence ID" value="AGS53196.1"/>
    <property type="molecule type" value="Genomic_DNA"/>
</dbReference>
<sequence length="154" mass="17599">MSIKKMTKYEADKMVEFLKTKGLKTVVNVNGKTYINKREAIEATIKGLEDLGAEDNINGTVCNEKNLQKYFEANEICKKLCENIIAINAEYRNHKSYAQTLITCDSFCFGTRTDGRDKKELMERFVELVDDFEVSHGTNTQVFVGFSVNDVWSE</sequence>
<accession>A0A806K0J4</accession>
<organism evidence="1">
    <name type="scientific">uncultured bacterium contig00081</name>
    <dbReference type="NCBI Taxonomy" id="1181557"/>
    <lineage>
        <taxon>Bacteria</taxon>
        <taxon>environmental samples</taxon>
    </lineage>
</organism>
<protein>
    <submittedName>
        <fullName evidence="1">Uncharacterized protein</fullName>
    </submittedName>
</protein>
<dbReference type="AlphaFoldDB" id="A0A806K0J4"/>